<feature type="domain" description="SCP" evidence="1">
    <location>
        <begin position="4"/>
        <end position="156"/>
    </location>
</feature>
<dbReference type="GO" id="GO:0005576">
    <property type="term" value="C:extracellular region"/>
    <property type="evidence" value="ECO:0007669"/>
    <property type="project" value="InterPro"/>
</dbReference>
<dbReference type="Pfam" id="PF00188">
    <property type="entry name" value="CAP"/>
    <property type="match status" value="1"/>
</dbReference>
<comment type="caution">
    <text evidence="2">The sequence shown here is derived from an EMBL/GenBank/DDBJ whole genome shotgun (WGS) entry which is preliminary data.</text>
</comment>
<dbReference type="CDD" id="cd05380">
    <property type="entry name" value="CAP_euk"/>
    <property type="match status" value="1"/>
</dbReference>
<evidence type="ECO:0000313" key="2">
    <source>
        <dbReference type="EMBL" id="KAF8764637.1"/>
    </source>
</evidence>
<proteinExistence type="predicted"/>
<dbReference type="Gene3D" id="3.40.33.10">
    <property type="entry name" value="CAP"/>
    <property type="match status" value="1"/>
</dbReference>
<sequence>MAKETRSKSGTLPEAADMLQMVWDDELAAIAQKWADNCEFQHDCPECRMVESFRVGQNIARDTSSCPSKECSKQEKKKLYKPDWKNVIRRHYDEVKDFKKDWIMSYDGKFTGVGHFTQVVWSRSWRVGCGYTVYKVADKYNKFYVCNYGPGGNVQVDYPGLCKMKDPKKAPTYPRKTDDLLFFCDAVPETKACALQVNSTRKLENKVTLSGNYYTIKLRKGQVANITFKKEFSPKGDFCVRIIYRKTASKAEVPDQSDAEIEIFNGNGVIQKKLKTTKLEFLPYQISLNWKTKTKVSIIFSVKSSKRSHIFDLKEVLAHDGKCGTKDI</sequence>
<dbReference type="InterPro" id="IPR018244">
    <property type="entry name" value="Allrgn_V5/Tpx1_CS"/>
</dbReference>
<gene>
    <name evidence="2" type="ORF">HNY73_022694</name>
</gene>
<reference evidence="2" key="2">
    <citation type="submission" date="2020-06" db="EMBL/GenBank/DDBJ databases">
        <authorList>
            <person name="Sheffer M."/>
        </authorList>
    </citation>
    <scope>NUCLEOTIDE SEQUENCE</scope>
</reference>
<dbReference type="PROSITE" id="PS01009">
    <property type="entry name" value="CRISP_1"/>
    <property type="match status" value="1"/>
</dbReference>
<protein>
    <submittedName>
        <fullName evidence="2">CRISP/Allergen/PR-1 like protein</fullName>
    </submittedName>
</protein>
<accession>A0A8T0E368</accession>
<organism evidence="2 3">
    <name type="scientific">Argiope bruennichi</name>
    <name type="common">Wasp spider</name>
    <name type="synonym">Aranea bruennichi</name>
    <dbReference type="NCBI Taxonomy" id="94029"/>
    <lineage>
        <taxon>Eukaryota</taxon>
        <taxon>Metazoa</taxon>
        <taxon>Ecdysozoa</taxon>
        <taxon>Arthropoda</taxon>
        <taxon>Chelicerata</taxon>
        <taxon>Arachnida</taxon>
        <taxon>Araneae</taxon>
        <taxon>Araneomorphae</taxon>
        <taxon>Entelegynae</taxon>
        <taxon>Araneoidea</taxon>
        <taxon>Araneidae</taxon>
        <taxon>Argiope</taxon>
    </lineage>
</organism>
<dbReference type="SUPFAM" id="SSF55797">
    <property type="entry name" value="PR-1-like"/>
    <property type="match status" value="1"/>
</dbReference>
<evidence type="ECO:0000313" key="3">
    <source>
        <dbReference type="Proteomes" id="UP000807504"/>
    </source>
</evidence>
<dbReference type="PRINTS" id="PR00837">
    <property type="entry name" value="V5TPXLIKE"/>
</dbReference>
<dbReference type="PROSITE" id="PS01010">
    <property type="entry name" value="CRISP_2"/>
    <property type="match status" value="1"/>
</dbReference>
<dbReference type="InterPro" id="IPR014044">
    <property type="entry name" value="CAP_dom"/>
</dbReference>
<dbReference type="InterPro" id="IPR035940">
    <property type="entry name" value="CAP_sf"/>
</dbReference>
<dbReference type="EMBL" id="JABXBU010002231">
    <property type="protein sequence ID" value="KAF8764637.1"/>
    <property type="molecule type" value="Genomic_DNA"/>
</dbReference>
<reference evidence="2" key="1">
    <citation type="journal article" date="2020" name="bioRxiv">
        <title>Chromosome-level reference genome of the European wasp spider Argiope bruennichi: a resource for studies on range expansion and evolutionary adaptation.</title>
        <authorList>
            <person name="Sheffer M.M."/>
            <person name="Hoppe A."/>
            <person name="Krehenwinkel H."/>
            <person name="Uhl G."/>
            <person name="Kuss A.W."/>
            <person name="Jensen L."/>
            <person name="Jensen C."/>
            <person name="Gillespie R.G."/>
            <person name="Hoff K.J."/>
            <person name="Prost S."/>
        </authorList>
    </citation>
    <scope>NUCLEOTIDE SEQUENCE</scope>
</reference>
<dbReference type="Proteomes" id="UP000807504">
    <property type="component" value="Unassembled WGS sequence"/>
</dbReference>
<dbReference type="AlphaFoldDB" id="A0A8T0E368"/>
<evidence type="ECO:0000259" key="1">
    <source>
        <dbReference type="SMART" id="SM00198"/>
    </source>
</evidence>
<name>A0A8T0E368_ARGBR</name>
<dbReference type="SMART" id="SM00198">
    <property type="entry name" value="SCP"/>
    <property type="match status" value="1"/>
</dbReference>
<dbReference type="InterPro" id="IPR001283">
    <property type="entry name" value="CRISP-related"/>
</dbReference>
<keyword evidence="3" id="KW-1185">Reference proteome</keyword>
<dbReference type="PANTHER" id="PTHR10334">
    <property type="entry name" value="CYSTEINE-RICH SECRETORY PROTEIN-RELATED"/>
    <property type="match status" value="1"/>
</dbReference>